<proteinExistence type="predicted"/>
<evidence type="ECO:0000313" key="2">
    <source>
        <dbReference type="Proteomes" id="UP000308901"/>
    </source>
</evidence>
<dbReference type="RefSeq" id="WP_138151454.1">
    <property type="nucleotide sequence ID" value="NZ_VANU01000001.1"/>
</dbReference>
<keyword evidence="2" id="KW-1185">Reference proteome</keyword>
<name>A0A5R8Y6C6_9BACT</name>
<dbReference type="EMBL" id="VANU01000001">
    <property type="protein sequence ID" value="TLP41052.1"/>
    <property type="molecule type" value="Genomic_DNA"/>
</dbReference>
<protein>
    <recommendedName>
        <fullName evidence="3">HNH endonuclease</fullName>
    </recommendedName>
</protein>
<dbReference type="AlphaFoldDB" id="A0A5R8Y6C6"/>
<gene>
    <name evidence="1" type="ORF">FDK22_03260</name>
</gene>
<sequence length="106" mass="12296">MTAPYSKAQQLHKVKKKQDRKVKKAELEARVKFILSKEFCQICGSDDLDYPHHAEFGLAKKDDRTLINICVPCHRHIHQIGFPIHGLSRIDTIKIGWENNEEFINS</sequence>
<evidence type="ECO:0008006" key="3">
    <source>
        <dbReference type="Google" id="ProtNLM"/>
    </source>
</evidence>
<dbReference type="OrthoDB" id="5361978at2"/>
<reference evidence="1 2" key="1">
    <citation type="submission" date="2019-05" db="EMBL/GenBank/DDBJ databases">
        <title>Arcobacter sp. nov., isolated from sea sediment.</title>
        <authorList>
            <person name="Kim W."/>
        </authorList>
    </citation>
    <scope>NUCLEOTIDE SEQUENCE [LARGE SCALE GENOMIC DNA]</scope>
    <source>
        <strain evidence="1 2">CAU 1517</strain>
    </source>
</reference>
<accession>A0A5R8Y6C6</accession>
<comment type="caution">
    <text evidence="1">The sequence shown here is derived from an EMBL/GenBank/DDBJ whole genome shotgun (WGS) entry which is preliminary data.</text>
</comment>
<dbReference type="Proteomes" id="UP000308901">
    <property type="component" value="Unassembled WGS sequence"/>
</dbReference>
<evidence type="ECO:0000313" key="1">
    <source>
        <dbReference type="EMBL" id="TLP41052.1"/>
    </source>
</evidence>
<organism evidence="1 2">
    <name type="scientific">Arcobacter arenosus</name>
    <dbReference type="NCBI Taxonomy" id="2576037"/>
    <lineage>
        <taxon>Bacteria</taxon>
        <taxon>Pseudomonadati</taxon>
        <taxon>Campylobacterota</taxon>
        <taxon>Epsilonproteobacteria</taxon>
        <taxon>Campylobacterales</taxon>
        <taxon>Arcobacteraceae</taxon>
        <taxon>Arcobacter</taxon>
    </lineage>
</organism>